<dbReference type="RefSeq" id="WP_337889607.1">
    <property type="nucleotide sequence ID" value="NZ_JBAHVI010000003.1"/>
</dbReference>
<evidence type="ECO:0008006" key="3">
    <source>
        <dbReference type="Google" id="ProtNLM"/>
    </source>
</evidence>
<dbReference type="Gene3D" id="3.40.390.10">
    <property type="entry name" value="Collagenase (Catalytic Domain)"/>
    <property type="match status" value="1"/>
</dbReference>
<evidence type="ECO:0000313" key="1">
    <source>
        <dbReference type="EMBL" id="MEJ4099021.1"/>
    </source>
</evidence>
<gene>
    <name evidence="1" type="ORF">V5S96_01395</name>
</gene>
<accession>A0ABU8NXP0</accession>
<reference evidence="1 2" key="1">
    <citation type="submission" date="2024-02" db="EMBL/GenBank/DDBJ databases">
        <title>Whole genome sequencing and characterization of Corynebacterium isolated from the ocular surface of dry eye disease sufferers.</title>
        <authorList>
            <person name="Naqvi M."/>
        </authorList>
    </citation>
    <scope>NUCLEOTIDE SEQUENCE [LARGE SCALE GENOMIC DNA]</scope>
    <source>
        <strain evidence="1 2">PCRF</strain>
    </source>
</reference>
<sequence length="222" mass="23943">MFTLMYQSSGGRVPMGALCLELQSRERFWMKGFLVKTLAAVLAVTMAVPGVAHADRWTKIRPAQCKAAFAAAQAGRAIPDPGVLRIRNNAMVGDTLKVYVSTKRLSAAVDEAIRAWSEASGGAIKIVKVKAPTARAVEIRERHSGHFGEMIWSPKPHLIVDPGKFQRMNLQDQTFIMAHELGHAMGLAHGCSGTLMRATSGAGYSSLTPTAVDVAAVRQGRF</sequence>
<keyword evidence="2" id="KW-1185">Reference proteome</keyword>
<name>A0ABU8NXP0_9CORY</name>
<comment type="caution">
    <text evidence="1">The sequence shown here is derived from an EMBL/GenBank/DDBJ whole genome shotgun (WGS) entry which is preliminary data.</text>
</comment>
<proteinExistence type="predicted"/>
<dbReference type="InterPro" id="IPR024079">
    <property type="entry name" value="MetalloPept_cat_dom_sf"/>
</dbReference>
<organism evidence="1 2">
    <name type="scientific">Corynebacterium mastitidis</name>
    <dbReference type="NCBI Taxonomy" id="161890"/>
    <lineage>
        <taxon>Bacteria</taxon>
        <taxon>Bacillati</taxon>
        <taxon>Actinomycetota</taxon>
        <taxon>Actinomycetes</taxon>
        <taxon>Mycobacteriales</taxon>
        <taxon>Corynebacteriaceae</taxon>
        <taxon>Corynebacterium</taxon>
    </lineage>
</organism>
<dbReference type="Proteomes" id="UP001359781">
    <property type="component" value="Unassembled WGS sequence"/>
</dbReference>
<protein>
    <recommendedName>
        <fullName evidence="3">Peptidase M10 metallopeptidase domain-containing protein</fullName>
    </recommendedName>
</protein>
<dbReference type="SUPFAM" id="SSF55486">
    <property type="entry name" value="Metalloproteases ('zincins'), catalytic domain"/>
    <property type="match status" value="1"/>
</dbReference>
<evidence type="ECO:0000313" key="2">
    <source>
        <dbReference type="Proteomes" id="UP001359781"/>
    </source>
</evidence>
<dbReference type="EMBL" id="JBAHVJ010000002">
    <property type="protein sequence ID" value="MEJ4099021.1"/>
    <property type="molecule type" value="Genomic_DNA"/>
</dbReference>